<feature type="compositionally biased region" description="Basic and acidic residues" evidence="1">
    <location>
        <begin position="650"/>
        <end position="661"/>
    </location>
</feature>
<sequence>MGPPRSVAMRSNSHGVGTSRPMMRPPMGSSHHRPLMGGSSMMGGGGIGMHRRGSGTMRGRISHYRPDGRRGMLPSRILGGHHRRTDMRPMTMHNRRYPSMRGRGGDMRSRIMMGGVDRTSRVIDAKISRKTLIKRALQAAKDGYEESPSDNDDDDDDEEDDEEDDDEDVVSSRVKKVQKADASVAEDDDDEDEDVIKAEKDDDWGDDEAGGDVKSSKSSARNDDHEDGSANTTGATVDEGDDDKGGAKQSSTPVKKVVKKEDAKDAADDRKASDEGSDKKRSSTKITTKYRSSNFIKLTCVHCKLKCVTFKEYQHHLYSRNHKLKMRSLAIMCRERLLEMRAAQRNAQKDVDEKSEDGGADGDDGKLVGPRAGFCMLCRLNYRQQRTVHQQSEGHRQMKKFLMPFCKVCNISFKSPMAYETHRASLDHLKIKARVERYAASSTKGEDSGEETPADAGDLVDMDSLTIVDEVGKVDEICEASVVGGAGADAPARKRGYGDVSRRAAATDDEDDEEEEEDDEEDEENDDESQMIIGAEHVKKVQVQYCDLCIMYLPRRPENQQDRVLREHCKQRPHLKQYIRFRNDKKLREQAERIQKKKLKGDKEAASGKKGDEKKANDSTASADSKAAGDETSAASSSNTTTPAVSTLKSDPDAGEKKHDVASASSTTSTKSNTADSGTGGGAASQPQAASADTSDANLSLDGSSTLATSIGGADGPGTLTDEQVDKLMWQVVDNDDLGDLLREVQEDVEEEDDDKTNLERYDKFRHTEKNGGEQKQQATGGDEEDEDVVKGKKGTAANGGGKDSAANGGEDVKPVVG</sequence>
<dbReference type="PANTHER" id="PTHR15491">
    <property type="match status" value="1"/>
</dbReference>
<dbReference type="GO" id="GO:0008270">
    <property type="term" value="F:zinc ion binding"/>
    <property type="evidence" value="ECO:0007669"/>
    <property type="project" value="InterPro"/>
</dbReference>
<dbReference type="AlphaFoldDB" id="A0A182NIG9"/>
<dbReference type="Proteomes" id="UP000075884">
    <property type="component" value="Unassembled WGS sequence"/>
</dbReference>
<dbReference type="InterPro" id="IPR036236">
    <property type="entry name" value="Znf_C2H2_sf"/>
</dbReference>
<feature type="compositionally biased region" description="Basic and acidic residues" evidence="1">
    <location>
        <begin position="496"/>
        <end position="506"/>
    </location>
</feature>
<feature type="compositionally biased region" description="Basic and acidic residues" evidence="1">
    <location>
        <begin position="601"/>
        <end position="617"/>
    </location>
</feature>
<feature type="compositionally biased region" description="Acidic residues" evidence="1">
    <location>
        <begin position="184"/>
        <end position="194"/>
    </location>
</feature>
<evidence type="ECO:0000313" key="3">
    <source>
        <dbReference type="EnsemblMetazoa" id="ADIR007443-PA"/>
    </source>
</evidence>
<feature type="region of interest" description="Disordered" evidence="1">
    <location>
        <begin position="139"/>
        <end position="285"/>
    </location>
</feature>
<feature type="compositionally biased region" description="Basic and acidic residues" evidence="1">
    <location>
        <begin position="756"/>
        <end position="773"/>
    </location>
</feature>
<feature type="compositionally biased region" description="Basic and acidic residues" evidence="1">
    <location>
        <begin position="259"/>
        <end position="281"/>
    </location>
</feature>
<dbReference type="PANTHER" id="PTHR15491:SF18">
    <property type="entry name" value="CIZ1 ZINC FINGER PROTEIN, ISOFORM A"/>
    <property type="match status" value="1"/>
</dbReference>
<dbReference type="SUPFAM" id="SSF57667">
    <property type="entry name" value="beta-beta-alpha zinc fingers"/>
    <property type="match status" value="1"/>
</dbReference>
<name>A0A182NIG9_9DIPT</name>
<reference evidence="4" key="1">
    <citation type="submission" date="2013-03" db="EMBL/GenBank/DDBJ databases">
        <title>The Genome Sequence of Anopheles dirus WRAIR2.</title>
        <authorList>
            <consortium name="The Broad Institute Genomics Platform"/>
            <person name="Neafsey D.E."/>
            <person name="Walton C."/>
            <person name="Walker B."/>
            <person name="Young S.K."/>
            <person name="Zeng Q."/>
            <person name="Gargeya S."/>
            <person name="Fitzgerald M."/>
            <person name="Haas B."/>
            <person name="Abouelleil A."/>
            <person name="Allen A.W."/>
            <person name="Alvarado L."/>
            <person name="Arachchi H.M."/>
            <person name="Berlin A.M."/>
            <person name="Chapman S.B."/>
            <person name="Gainer-Dewar J."/>
            <person name="Goldberg J."/>
            <person name="Griggs A."/>
            <person name="Gujja S."/>
            <person name="Hansen M."/>
            <person name="Howarth C."/>
            <person name="Imamovic A."/>
            <person name="Ireland A."/>
            <person name="Larimer J."/>
            <person name="McCowan C."/>
            <person name="Murphy C."/>
            <person name="Pearson M."/>
            <person name="Poon T.W."/>
            <person name="Priest M."/>
            <person name="Roberts A."/>
            <person name="Saif S."/>
            <person name="Shea T."/>
            <person name="Sisk P."/>
            <person name="Sykes S."/>
            <person name="Wortman J."/>
            <person name="Nusbaum C."/>
            <person name="Birren B."/>
        </authorList>
    </citation>
    <scope>NUCLEOTIDE SEQUENCE [LARGE SCALE GENOMIC DNA]</scope>
    <source>
        <strain evidence="4">WRAIR2</strain>
    </source>
</reference>
<feature type="compositionally biased region" description="Acidic residues" evidence="1">
    <location>
        <begin position="448"/>
        <end position="460"/>
    </location>
</feature>
<evidence type="ECO:0000313" key="4">
    <source>
        <dbReference type="Proteomes" id="UP000075884"/>
    </source>
</evidence>
<feature type="region of interest" description="Disordered" evidence="1">
    <location>
        <begin position="594"/>
        <end position="722"/>
    </location>
</feature>
<dbReference type="EnsemblMetazoa" id="ADIR007443-RA">
    <property type="protein sequence ID" value="ADIR007443-PA"/>
    <property type="gene ID" value="ADIR007443"/>
</dbReference>
<protein>
    <recommendedName>
        <fullName evidence="2">U1-type domain-containing protein</fullName>
    </recommendedName>
</protein>
<feature type="region of interest" description="Disordered" evidence="1">
    <location>
        <begin position="741"/>
        <end position="818"/>
    </location>
</feature>
<reference evidence="3" key="2">
    <citation type="submission" date="2020-05" db="UniProtKB">
        <authorList>
            <consortium name="EnsemblMetazoa"/>
        </authorList>
    </citation>
    <scope>IDENTIFICATION</scope>
    <source>
        <strain evidence="3">WRAIR2</strain>
    </source>
</reference>
<proteinExistence type="predicted"/>
<feature type="region of interest" description="Disordered" evidence="1">
    <location>
        <begin position="487"/>
        <end position="528"/>
    </location>
</feature>
<evidence type="ECO:0000259" key="2">
    <source>
        <dbReference type="SMART" id="SM00451"/>
    </source>
</evidence>
<dbReference type="Pfam" id="PF12874">
    <property type="entry name" value="zf-met"/>
    <property type="match status" value="1"/>
</dbReference>
<dbReference type="SMART" id="SM00451">
    <property type="entry name" value="ZnF_U1"/>
    <property type="match status" value="2"/>
</dbReference>
<feature type="region of interest" description="Disordered" evidence="1">
    <location>
        <begin position="344"/>
        <end position="364"/>
    </location>
</feature>
<dbReference type="InterPro" id="IPR013087">
    <property type="entry name" value="Znf_C2H2_type"/>
</dbReference>
<dbReference type="InterPro" id="IPR003604">
    <property type="entry name" value="Matrin/U1-like-C_Znf_C2H2"/>
</dbReference>
<feature type="compositionally biased region" description="Acidic residues" evidence="1">
    <location>
        <begin position="353"/>
        <end position="362"/>
    </location>
</feature>
<feature type="domain" description="U1-type" evidence="2">
    <location>
        <begin position="295"/>
        <end position="329"/>
    </location>
</feature>
<feature type="region of interest" description="Disordered" evidence="1">
    <location>
        <begin position="1"/>
        <end position="31"/>
    </location>
</feature>
<evidence type="ECO:0000256" key="1">
    <source>
        <dbReference type="SAM" id="MobiDB-lite"/>
    </source>
</evidence>
<feature type="compositionally biased region" description="Low complexity" evidence="1">
    <location>
        <begin position="684"/>
        <end position="697"/>
    </location>
</feature>
<accession>A0A182NIG9</accession>
<dbReference type="STRING" id="7168.A0A182NIG9"/>
<feature type="domain" description="U1-type" evidence="2">
    <location>
        <begin position="398"/>
        <end position="435"/>
    </location>
</feature>
<dbReference type="InterPro" id="IPR026811">
    <property type="entry name" value="CIZ1"/>
</dbReference>
<feature type="compositionally biased region" description="Acidic residues" evidence="1">
    <location>
        <begin position="145"/>
        <end position="169"/>
    </location>
</feature>
<organism evidence="3 4">
    <name type="scientific">Anopheles dirus</name>
    <dbReference type="NCBI Taxonomy" id="7168"/>
    <lineage>
        <taxon>Eukaryota</taxon>
        <taxon>Metazoa</taxon>
        <taxon>Ecdysozoa</taxon>
        <taxon>Arthropoda</taxon>
        <taxon>Hexapoda</taxon>
        <taxon>Insecta</taxon>
        <taxon>Pterygota</taxon>
        <taxon>Neoptera</taxon>
        <taxon>Endopterygota</taxon>
        <taxon>Diptera</taxon>
        <taxon>Nematocera</taxon>
        <taxon>Culicoidea</taxon>
        <taxon>Culicidae</taxon>
        <taxon>Anophelinae</taxon>
        <taxon>Anopheles</taxon>
    </lineage>
</organism>
<feature type="region of interest" description="Disordered" evidence="1">
    <location>
        <begin position="440"/>
        <end position="460"/>
    </location>
</feature>
<feature type="compositionally biased region" description="Acidic residues" evidence="1">
    <location>
        <begin position="201"/>
        <end position="210"/>
    </location>
</feature>
<feature type="compositionally biased region" description="Low complexity" evidence="1">
    <location>
        <begin position="632"/>
        <end position="647"/>
    </location>
</feature>
<dbReference type="GO" id="GO:0003676">
    <property type="term" value="F:nucleic acid binding"/>
    <property type="evidence" value="ECO:0007669"/>
    <property type="project" value="InterPro"/>
</dbReference>
<feature type="compositionally biased region" description="Low complexity" evidence="1">
    <location>
        <begin position="662"/>
        <end position="677"/>
    </location>
</feature>
<feature type="compositionally biased region" description="Acidic residues" evidence="1">
    <location>
        <begin position="507"/>
        <end position="528"/>
    </location>
</feature>
<feature type="region of interest" description="Disordered" evidence="1">
    <location>
        <begin position="51"/>
        <end position="83"/>
    </location>
</feature>
<dbReference type="VEuPathDB" id="VectorBase:ADIR007443"/>
<keyword evidence="4" id="KW-1185">Reference proteome</keyword>